<dbReference type="SUPFAM" id="SSF52540">
    <property type="entry name" value="P-loop containing nucleoside triphosphate hydrolases"/>
    <property type="match status" value="2"/>
</dbReference>
<dbReference type="InterPro" id="IPR027417">
    <property type="entry name" value="P-loop_NTPase"/>
</dbReference>
<organism evidence="5 6">
    <name type="scientific">Micractinium conductrix</name>
    <dbReference type="NCBI Taxonomy" id="554055"/>
    <lineage>
        <taxon>Eukaryota</taxon>
        <taxon>Viridiplantae</taxon>
        <taxon>Chlorophyta</taxon>
        <taxon>core chlorophytes</taxon>
        <taxon>Trebouxiophyceae</taxon>
        <taxon>Chlorellales</taxon>
        <taxon>Chlorellaceae</taxon>
        <taxon>Chlorella clade</taxon>
        <taxon>Micractinium</taxon>
    </lineage>
</organism>
<dbReference type="EMBL" id="LHPF02000002">
    <property type="protein sequence ID" value="PSC75396.1"/>
    <property type="molecule type" value="Genomic_DNA"/>
</dbReference>
<feature type="domain" description="Helicase C-terminal" evidence="4">
    <location>
        <begin position="427"/>
        <end position="584"/>
    </location>
</feature>
<evidence type="ECO:0000259" key="4">
    <source>
        <dbReference type="PROSITE" id="PS51194"/>
    </source>
</evidence>
<feature type="region of interest" description="Disordered" evidence="2">
    <location>
        <begin position="398"/>
        <end position="428"/>
    </location>
</feature>
<dbReference type="GO" id="GO:0005524">
    <property type="term" value="F:ATP binding"/>
    <property type="evidence" value="ECO:0007669"/>
    <property type="project" value="InterPro"/>
</dbReference>
<dbReference type="Pfam" id="PF00176">
    <property type="entry name" value="SNF2-rel_dom"/>
    <property type="match status" value="1"/>
</dbReference>
<evidence type="ECO:0000256" key="2">
    <source>
        <dbReference type="SAM" id="MobiDB-lite"/>
    </source>
</evidence>
<keyword evidence="5" id="KW-0547">Nucleotide-binding</keyword>
<feature type="compositionally biased region" description="Gly residues" evidence="2">
    <location>
        <begin position="582"/>
        <end position="595"/>
    </location>
</feature>
<dbReference type="InterPro" id="IPR029058">
    <property type="entry name" value="AB_hydrolase_fold"/>
</dbReference>
<dbReference type="SMART" id="SM00487">
    <property type="entry name" value="DEXDc"/>
    <property type="match status" value="1"/>
</dbReference>
<dbReference type="GO" id="GO:0004386">
    <property type="term" value="F:helicase activity"/>
    <property type="evidence" value="ECO:0007669"/>
    <property type="project" value="UniProtKB-KW"/>
</dbReference>
<sequence length="1454" mass="151512">MIPPATLKAAKGTLRTLPPPDAAAQRYARMPRFLEAALLPFQREGVRFGLARNGRCLIADEMGVGKTVQAVALASCYQEEWPLLVIAPASLRLVWAEEIEKWLPHLRPSCIHVIEGKEDRVARDSLPLVCITSYEMMQRLTCDACKGRGVQQQASMCAGQRPPCRDPHHCMACLQWRVVVVDESHTLRTSSKPPDALHTEAVVSAVKAARRAILLTGTPSLSRPFDLFRQVDAIMPGLLGRSRIEFAVAYCNRREVPLPGFHAPGQRGMRWDVSGLSRGAELHDLLKAEVMLRRLKRNVLSQLPPKRRQVIRLPKPPPSEWPKLAPGRRQHAGDSDSSASSGEEQDEAAEGAGAGGDGSGGAGAGRPQYTSAAHRTGVAKCSAVIEWLMTALGVRGGLQGGGRRRGAGAGGDDDDGASGDGGASGGGASEGGPKLLVFAHHKTVMNRLAAALEGAVGYAPVGYVRIDGGTDPEDRRAAVRRFSSDAAIRVALLSVAAAGVGLDFSAASVVVFAELPDEVALVRQAEDRAHRQGQRHPVNIYFLCAKGTTDDRRWQALNRSLARVSAVQDGAGLQAPPAGPAAGQGAGQAGEAGGVGDAGAWRHAAAADGSAPLRLNLPLETLLAGDSPALEELLAAVDQGAEAAPPAQQQQQQHTEPDGQQQQQQQLAAQQQQDIQRRLAGGGAEQPPPPTQHQQAQKLQTARPVVIGGIGVLAVDRQRSAGQLAVMLAEAKEFAAEWRELRGLHQSRLQGRVLRAPLNEAVEEADAAAAAGGQLGTSKSRFVDAQQRADLALPPRAQWHAVRVAFKRYGRETTYQQPFLPDGARLCINCAKAVPGKAAAQPPEALLDGMTLLFCGGECERRFGLKSNGSAYRRAVFKLERGVCVACKLDCHKLVKRLQAVEKGSRGWEEQRRRIIAARAPRLMARGYKAYLDVLVRRAVEGNAWQADHVVPVYKGGGLCDVDNLRTLCVACHADVTKEQAKERAATKRQGKAGGGGGGPGWEDVEAAGAGQPVLKRRKKLQRMYISDSEDGEAWPAPAAAAAPAAGAAAAAGAVAGAAAGAAAAGKPAMKRRKQLQRMLVERLAGEGYTIVAPKAEHPLPFAVPGLPRPGCPDTYLVPTAGLLSTFLSALDAAKALPAMQAANTSELVLLGHSAGGTTALLVAAGCPSEQDDPISCAGYQPLTQTQLRGVVVYEGFDEEPLLLDPSLFVMYMAGADSSAATLEFMQEAYLNTTTSADVAAAAANATLSGLDGPADDGALPAPPPAGEAAPLTAAVGAAAAPASEAALPAEPAEPGVEAADEAALLALPPVPEPATAAAAAPLAASPAQEAAAPAAETSPLNATTLDITALTPEQRGCVAYVVLSEANHFGITDYWVGNATEGQAAPCARVLPSSPPYLPSQETQAGTIDLAAALTSAAIQAALGDAAAAQTLAALAAEPGVAAARLPLCMSPP</sequence>
<dbReference type="GO" id="GO:0043596">
    <property type="term" value="C:nuclear replication fork"/>
    <property type="evidence" value="ECO:0007669"/>
    <property type="project" value="TreeGrafter"/>
</dbReference>
<dbReference type="CDD" id="cd18010">
    <property type="entry name" value="DEXHc_HARP_SMARCAL1"/>
    <property type="match status" value="1"/>
</dbReference>
<dbReference type="PANTHER" id="PTHR45766">
    <property type="entry name" value="DNA ANNEALING HELICASE AND ENDONUCLEASE ZRANB3 FAMILY MEMBER"/>
    <property type="match status" value="1"/>
</dbReference>
<keyword evidence="1" id="KW-0378">Hydrolase</keyword>
<feature type="region of interest" description="Disordered" evidence="2">
    <location>
        <begin position="572"/>
        <end position="595"/>
    </location>
</feature>
<keyword evidence="5" id="KW-0255">Endonuclease</keyword>
<dbReference type="PROSITE" id="PS51194">
    <property type="entry name" value="HELICASE_CTER"/>
    <property type="match status" value="1"/>
</dbReference>
<dbReference type="SMART" id="SM00490">
    <property type="entry name" value="HELICc"/>
    <property type="match status" value="1"/>
</dbReference>
<dbReference type="InterPro" id="IPR038718">
    <property type="entry name" value="SNF2-like_sf"/>
</dbReference>
<keyword evidence="5" id="KW-0067">ATP-binding</keyword>
<dbReference type="GO" id="GO:0004520">
    <property type="term" value="F:DNA endonuclease activity"/>
    <property type="evidence" value="ECO:0007669"/>
    <property type="project" value="TreeGrafter"/>
</dbReference>
<gene>
    <name evidence="5" type="ORF">C2E20_1457</name>
</gene>
<dbReference type="GO" id="GO:0008270">
    <property type="term" value="F:zinc ion binding"/>
    <property type="evidence" value="ECO:0007669"/>
    <property type="project" value="InterPro"/>
</dbReference>
<evidence type="ECO:0000259" key="3">
    <source>
        <dbReference type="PROSITE" id="PS51192"/>
    </source>
</evidence>
<keyword evidence="5" id="KW-0540">Nuclease</keyword>
<dbReference type="InterPro" id="IPR002711">
    <property type="entry name" value="HNH"/>
</dbReference>
<dbReference type="CDD" id="cd00085">
    <property type="entry name" value="HNHc"/>
    <property type="match status" value="1"/>
</dbReference>
<dbReference type="InterPro" id="IPR003615">
    <property type="entry name" value="HNH_nuc"/>
</dbReference>
<feature type="domain" description="Helicase ATP-binding" evidence="3">
    <location>
        <begin position="47"/>
        <end position="237"/>
    </location>
</feature>
<evidence type="ECO:0000256" key="1">
    <source>
        <dbReference type="ARBA" id="ARBA00022801"/>
    </source>
</evidence>
<feature type="compositionally biased region" description="Low complexity" evidence="2">
    <location>
        <begin position="640"/>
        <end position="674"/>
    </location>
</feature>
<feature type="region of interest" description="Disordered" evidence="2">
    <location>
        <begin position="306"/>
        <end position="369"/>
    </location>
</feature>
<evidence type="ECO:0000313" key="6">
    <source>
        <dbReference type="Proteomes" id="UP000239649"/>
    </source>
</evidence>
<reference evidence="5 6" key="1">
    <citation type="journal article" date="2018" name="Plant J.">
        <title>Genome sequences of Chlorella sorokiniana UTEX 1602 and Micractinium conductrix SAG 241.80: implications to maltose excretion by a green alga.</title>
        <authorList>
            <person name="Arriola M.B."/>
            <person name="Velmurugan N."/>
            <person name="Zhang Y."/>
            <person name="Plunkett M.H."/>
            <person name="Hondzo H."/>
            <person name="Barney B.M."/>
        </authorList>
    </citation>
    <scope>NUCLEOTIDE SEQUENCE [LARGE SCALE GENOMIC DNA]</scope>
    <source>
        <strain evidence="5 6">SAG 241.80</strain>
    </source>
</reference>
<dbReference type="GO" id="GO:0016787">
    <property type="term" value="F:hydrolase activity"/>
    <property type="evidence" value="ECO:0007669"/>
    <property type="project" value="UniProtKB-KW"/>
</dbReference>
<dbReference type="PANTHER" id="PTHR45766:SF5">
    <property type="entry name" value="SNF2 DOMAIN-CONTAINING PROTEIN _ HELICASE DOMAIN-CONTAINING PROTEIN _ HNH ENDONUCLEASE DOMAIN-CONTAINING PROTEIN"/>
    <property type="match status" value="1"/>
</dbReference>
<dbReference type="Pfam" id="PF00271">
    <property type="entry name" value="Helicase_C"/>
    <property type="match status" value="1"/>
</dbReference>
<feature type="compositionally biased region" description="Gly residues" evidence="2">
    <location>
        <begin position="352"/>
        <end position="364"/>
    </location>
</feature>
<dbReference type="STRING" id="554055.A0A2P6VMR8"/>
<evidence type="ECO:0000313" key="5">
    <source>
        <dbReference type="EMBL" id="PSC75396.1"/>
    </source>
</evidence>
<feature type="compositionally biased region" description="Gly residues" evidence="2">
    <location>
        <begin position="992"/>
        <end position="1001"/>
    </location>
</feature>
<dbReference type="Pfam" id="PF01844">
    <property type="entry name" value="HNH"/>
    <property type="match status" value="1"/>
</dbReference>
<accession>A0A2P6VMR8</accession>
<feature type="region of interest" description="Disordered" evidence="2">
    <location>
        <begin position="640"/>
        <end position="700"/>
    </location>
</feature>
<dbReference type="InterPro" id="IPR000330">
    <property type="entry name" value="SNF2_N"/>
</dbReference>
<dbReference type="Gene3D" id="3.40.50.10810">
    <property type="entry name" value="Tandem AAA-ATPase domain"/>
    <property type="match status" value="1"/>
</dbReference>
<dbReference type="InterPro" id="IPR014001">
    <property type="entry name" value="Helicase_ATP-bd"/>
</dbReference>
<name>A0A2P6VMR8_9CHLO</name>
<dbReference type="Gene3D" id="3.40.50.300">
    <property type="entry name" value="P-loop containing nucleotide triphosphate hydrolases"/>
    <property type="match status" value="1"/>
</dbReference>
<protein>
    <submittedName>
        <fullName evidence="5">DNA annealing helicase and endonuclease ZRANB3</fullName>
    </submittedName>
</protein>
<dbReference type="GO" id="GO:0031297">
    <property type="term" value="P:replication fork processing"/>
    <property type="evidence" value="ECO:0007669"/>
    <property type="project" value="TreeGrafter"/>
</dbReference>
<feature type="region of interest" description="Disordered" evidence="2">
    <location>
        <begin position="982"/>
        <end position="1001"/>
    </location>
</feature>
<dbReference type="Gene3D" id="3.40.50.1820">
    <property type="entry name" value="alpha/beta hydrolase"/>
    <property type="match status" value="1"/>
</dbReference>
<dbReference type="OrthoDB" id="2801544at2759"/>
<proteinExistence type="predicted"/>
<dbReference type="GO" id="GO:0003676">
    <property type="term" value="F:nucleic acid binding"/>
    <property type="evidence" value="ECO:0007669"/>
    <property type="project" value="InterPro"/>
</dbReference>
<comment type="caution">
    <text evidence="5">The sequence shown here is derived from an EMBL/GenBank/DDBJ whole genome shotgun (WGS) entry which is preliminary data.</text>
</comment>
<dbReference type="InterPro" id="IPR049730">
    <property type="entry name" value="SNF2/RAD54-like_C"/>
</dbReference>
<feature type="compositionally biased region" description="Gly residues" evidence="2">
    <location>
        <begin position="418"/>
        <end position="428"/>
    </location>
</feature>
<dbReference type="Proteomes" id="UP000239649">
    <property type="component" value="Unassembled WGS sequence"/>
</dbReference>
<dbReference type="InterPro" id="IPR001650">
    <property type="entry name" value="Helicase_C-like"/>
</dbReference>
<dbReference type="GO" id="GO:0006281">
    <property type="term" value="P:DNA repair"/>
    <property type="evidence" value="ECO:0007669"/>
    <property type="project" value="TreeGrafter"/>
</dbReference>
<dbReference type="Gene3D" id="1.10.30.50">
    <property type="match status" value="1"/>
</dbReference>
<dbReference type="SUPFAM" id="SSF53474">
    <property type="entry name" value="alpha/beta-Hydrolases"/>
    <property type="match status" value="1"/>
</dbReference>
<dbReference type="CDD" id="cd18793">
    <property type="entry name" value="SF2_C_SNF"/>
    <property type="match status" value="1"/>
</dbReference>
<dbReference type="PROSITE" id="PS51192">
    <property type="entry name" value="HELICASE_ATP_BIND_1"/>
    <property type="match status" value="1"/>
</dbReference>
<feature type="compositionally biased region" description="Low complexity" evidence="2">
    <location>
        <begin position="572"/>
        <end position="581"/>
    </location>
</feature>
<keyword evidence="5" id="KW-0347">Helicase</keyword>
<keyword evidence="6" id="KW-1185">Reference proteome</keyword>